<accession>A0A0F9XKD7</accession>
<reference evidence="3" key="1">
    <citation type="journal article" date="2015" name="Genome Announc.">
        <title>Draft whole-genome sequence of the biocontrol agent Trichoderma harzianum T6776.</title>
        <authorList>
            <person name="Baroncelli R."/>
            <person name="Piaggeschi G."/>
            <person name="Fiorini L."/>
            <person name="Bertolini E."/>
            <person name="Zapparata A."/>
            <person name="Pe M.E."/>
            <person name="Sarrocco S."/>
            <person name="Vannacci G."/>
        </authorList>
    </citation>
    <scope>NUCLEOTIDE SEQUENCE [LARGE SCALE GENOMIC DNA]</scope>
    <source>
        <strain evidence="3">T6776</strain>
    </source>
</reference>
<dbReference type="PANTHER" id="PTHR11895">
    <property type="entry name" value="TRANSAMIDASE"/>
    <property type="match status" value="1"/>
</dbReference>
<dbReference type="GO" id="GO:0003824">
    <property type="term" value="F:catalytic activity"/>
    <property type="evidence" value="ECO:0007669"/>
    <property type="project" value="InterPro"/>
</dbReference>
<comment type="caution">
    <text evidence="2">The sequence shown here is derived from an EMBL/GenBank/DDBJ whole genome shotgun (WGS) entry which is preliminary data.</text>
</comment>
<dbReference type="Gene3D" id="3.90.1300.10">
    <property type="entry name" value="Amidase signature (AS) domain"/>
    <property type="match status" value="1"/>
</dbReference>
<dbReference type="InterPro" id="IPR036928">
    <property type="entry name" value="AS_sf"/>
</dbReference>
<organism evidence="2 3">
    <name type="scientific">Trichoderma harzianum</name>
    <name type="common">Hypocrea lixii</name>
    <dbReference type="NCBI Taxonomy" id="5544"/>
    <lineage>
        <taxon>Eukaryota</taxon>
        <taxon>Fungi</taxon>
        <taxon>Dikarya</taxon>
        <taxon>Ascomycota</taxon>
        <taxon>Pezizomycotina</taxon>
        <taxon>Sordariomycetes</taxon>
        <taxon>Hypocreomycetidae</taxon>
        <taxon>Hypocreales</taxon>
        <taxon>Hypocreaceae</taxon>
        <taxon>Trichoderma</taxon>
    </lineage>
</organism>
<dbReference type="InterPro" id="IPR000120">
    <property type="entry name" value="Amidase"/>
</dbReference>
<evidence type="ECO:0000259" key="1">
    <source>
        <dbReference type="Pfam" id="PF01425"/>
    </source>
</evidence>
<dbReference type="OrthoDB" id="1879366at2759"/>
<dbReference type="EMBL" id="JOKZ01000063">
    <property type="protein sequence ID" value="KKP04955.1"/>
    <property type="molecule type" value="Genomic_DNA"/>
</dbReference>
<feature type="domain" description="Amidase" evidence="1">
    <location>
        <begin position="96"/>
        <end position="511"/>
    </location>
</feature>
<name>A0A0F9XKD7_TRIHA</name>
<evidence type="ECO:0000313" key="3">
    <source>
        <dbReference type="Proteomes" id="UP000034112"/>
    </source>
</evidence>
<dbReference type="InterPro" id="IPR023631">
    <property type="entry name" value="Amidase_dom"/>
</dbReference>
<dbReference type="SUPFAM" id="SSF75304">
    <property type="entry name" value="Amidase signature (AS) enzymes"/>
    <property type="match status" value="1"/>
</dbReference>
<dbReference type="OMA" id="PAIWTIQ"/>
<evidence type="ECO:0000313" key="2">
    <source>
        <dbReference type="EMBL" id="KKP04955.1"/>
    </source>
</evidence>
<proteinExistence type="predicted"/>
<protein>
    <submittedName>
        <fullName evidence="2">Amidase</fullName>
    </submittedName>
</protein>
<dbReference type="PANTHER" id="PTHR11895:SF170">
    <property type="entry name" value="AMIDASE"/>
    <property type="match status" value="1"/>
</dbReference>
<sequence length="529" mass="57014">MSVLFTGISQDNPVQKQDVQKVLDQIGVSLDLEEENDFHALLAAVHDCAEEIQQLPDYQPVPDRVLYPREDVHRPSKEEQYFGHAWAYKFLIRGATEPGLLSGKTVCLKDVIAVADVPQLYGTDIFPPWTPTTDATVVTRVLNAGANVVGTTTCENMCHSTSSFTSAQGTVHNPFAMGYSAGGSTSGGAAIVGGGLADLAIGTDQGGSIRIPSAFCGCVGFKPTHGLVPYTGISSGDAIDDHTGPIAKSVLDVALCLDSISGYDGIDDRSLGAPVHGSTTYSASMQAQHGSLGGFKIGILMEGFSHPVVDQRVRQVVLEAAYKFKSLGATVDEVSIPDHLRGPGLWTIQQRIAGSQNLLGHQHGRRGLYLTELEQCRLPWTTESFRRGFAATKNVIINGLYLADRFPGLYGKATNQGRQLRDAYQKAFEQYDVLLMPTAPIVAPRHGEKGSPMEALKPSMGITINTAVFNVTGHPAMTIPVGFAPSNEEPHLKLPVGMQIVGGLWKEDKVLRAGYAWERAFDWKQEVLN</sequence>
<dbReference type="Pfam" id="PF01425">
    <property type="entry name" value="Amidase"/>
    <property type="match status" value="1"/>
</dbReference>
<gene>
    <name evidence="2" type="ORF">THAR02_02976</name>
</gene>
<dbReference type="AlphaFoldDB" id="A0A0F9XKD7"/>
<dbReference type="Proteomes" id="UP000034112">
    <property type="component" value="Unassembled WGS sequence"/>
</dbReference>